<evidence type="ECO:0000313" key="4">
    <source>
        <dbReference type="Proteomes" id="UP000539175"/>
    </source>
</evidence>
<protein>
    <submittedName>
        <fullName evidence="3">Putative transposase</fullName>
    </submittedName>
</protein>
<dbReference type="GO" id="GO:0015074">
    <property type="term" value="P:DNA integration"/>
    <property type="evidence" value="ECO:0007669"/>
    <property type="project" value="InterPro"/>
</dbReference>
<dbReference type="Proteomes" id="UP000539175">
    <property type="component" value="Unassembled WGS sequence"/>
</dbReference>
<dbReference type="AlphaFoldDB" id="A0A7X0AZL6"/>
<dbReference type="Gene3D" id="3.30.420.10">
    <property type="entry name" value="Ribonuclease H-like superfamily/Ribonuclease H"/>
    <property type="match status" value="1"/>
</dbReference>
<gene>
    <name evidence="3" type="ORF">FHS74_002020</name>
</gene>
<dbReference type="InterPro" id="IPR036397">
    <property type="entry name" value="RNaseH_sf"/>
</dbReference>
<sequence length="765" mass="85623">MREANSSRHARCVPAYPAGMPAPAIAPRYRFGLHDKVTVDGVDYRPFHTGDRGHAFERVDVPGVTEDFTHEDLYRWQTDGLLKVRAGFFRGEAARLRSGKADVPLDETTEEEQFRTVWRYEYCVRFLRAEEAAPGTVNRSDRVMKAVIARLAAEVNAQMLRKTARHRCGTRSENLDPPSPTTLRRWLRAFVQAGYQVEGVRPHSRESGNRIPRHDAASRSFASDVVVGFADEERPTMASVFADYEARLDEENRTRKEDGRPPLQHVGPRTFRKLLRSRLSDFDICVRREGEQAAMRKFKLVQGGLVVERPLQRVEMDEWDVGMFTVLPEDSEVWEVLDSETRETLQKSRPWLTAVQDCATRCILALRLSPEAPSTASALAGIEMAISDKSRLVAEVGACWEMHGVPGLVAMDSGAAFVAEQTKWAVLGLGAVPFYPAAGTPSMRGRIERLFGTMQRGLMHHFPGQTFANVIDRGDYDPTKKATLFLEELNRALIHFVDAYHNTPHRELGGETPRNAWRRGVEEYGVVPPPDPVVRRHLFGIPVQRRLTHKGIELLGLHYHSRDLQRLLMESGHQDVEVRVGRLDIAEISVRPRGSKGPWFTARATEDLDLTGTTWWEWVSAWRDLRTQYAEEAKISVGAVRASMAKIRKIGAAAKERLEIGSPILSPKHLNLMEEKLFRAFQIVPAAEAELPMEDILGAEDGSGEVTGAGPVQESGARGQQRQSRKTSGRRNLTTGPGTRPAPAFPTRGEDDGDTSDVGILSIED</sequence>
<keyword evidence="4" id="KW-1185">Reference proteome</keyword>
<dbReference type="PROSITE" id="PS50994">
    <property type="entry name" value="INTEGRASE"/>
    <property type="match status" value="1"/>
</dbReference>
<dbReference type="GO" id="GO:0003676">
    <property type="term" value="F:nucleic acid binding"/>
    <property type="evidence" value="ECO:0007669"/>
    <property type="project" value="InterPro"/>
</dbReference>
<accession>A0A7X0AZL6</accession>
<name>A0A7X0AZL6_9PROT</name>
<reference evidence="3 4" key="1">
    <citation type="submission" date="2020-08" db="EMBL/GenBank/DDBJ databases">
        <title>Genomic Encyclopedia of Type Strains, Phase IV (KMG-IV): sequencing the most valuable type-strain genomes for metagenomic binning, comparative biology and taxonomic classification.</title>
        <authorList>
            <person name="Goeker M."/>
        </authorList>
    </citation>
    <scope>NUCLEOTIDE SEQUENCE [LARGE SCALE GENOMIC DNA]</scope>
    <source>
        <strain evidence="3 4">DSM 22198</strain>
    </source>
</reference>
<dbReference type="RefSeq" id="WP_184799998.1">
    <property type="nucleotide sequence ID" value="NZ_JACIIZ010000005.1"/>
</dbReference>
<dbReference type="InterPro" id="IPR012337">
    <property type="entry name" value="RNaseH-like_sf"/>
</dbReference>
<proteinExistence type="predicted"/>
<feature type="region of interest" description="Disordered" evidence="1">
    <location>
        <begin position="699"/>
        <end position="765"/>
    </location>
</feature>
<organism evidence="3 4">
    <name type="scientific">Nitrospirillum iridis</name>
    <dbReference type="NCBI Taxonomy" id="765888"/>
    <lineage>
        <taxon>Bacteria</taxon>
        <taxon>Pseudomonadati</taxon>
        <taxon>Pseudomonadota</taxon>
        <taxon>Alphaproteobacteria</taxon>
        <taxon>Rhodospirillales</taxon>
        <taxon>Azospirillaceae</taxon>
        <taxon>Nitrospirillum</taxon>
    </lineage>
</organism>
<evidence type="ECO:0000256" key="1">
    <source>
        <dbReference type="SAM" id="MobiDB-lite"/>
    </source>
</evidence>
<evidence type="ECO:0000259" key="2">
    <source>
        <dbReference type="PROSITE" id="PS50994"/>
    </source>
</evidence>
<comment type="caution">
    <text evidence="3">The sequence shown here is derived from an EMBL/GenBank/DDBJ whole genome shotgun (WGS) entry which is preliminary data.</text>
</comment>
<dbReference type="SUPFAM" id="SSF53098">
    <property type="entry name" value="Ribonuclease H-like"/>
    <property type="match status" value="1"/>
</dbReference>
<evidence type="ECO:0000313" key="3">
    <source>
        <dbReference type="EMBL" id="MBB6251469.1"/>
    </source>
</evidence>
<dbReference type="InterPro" id="IPR001584">
    <property type="entry name" value="Integrase_cat-core"/>
</dbReference>
<dbReference type="EMBL" id="JACIIZ010000005">
    <property type="protein sequence ID" value="MBB6251469.1"/>
    <property type="molecule type" value="Genomic_DNA"/>
</dbReference>
<feature type="domain" description="Integrase catalytic" evidence="2">
    <location>
        <begin position="324"/>
        <end position="521"/>
    </location>
</feature>